<dbReference type="EC" id="2.3.1.179" evidence="3"/>
<feature type="domain" description="Beta-ketoacyl synthase-like N-terminal" evidence="2">
    <location>
        <begin position="11"/>
        <end position="259"/>
    </location>
</feature>
<name>A0ABV2R4P4_9HYPH</name>
<dbReference type="EMBL" id="JBEPSM010000003">
    <property type="protein sequence ID" value="MET4635668.1"/>
    <property type="molecule type" value="Genomic_DNA"/>
</dbReference>
<proteinExistence type="predicted"/>
<comment type="caution">
    <text evidence="3">The sequence shown here is derived from an EMBL/GenBank/DDBJ whole genome shotgun (WGS) entry which is preliminary data.</text>
</comment>
<dbReference type="RefSeq" id="WP_354553200.1">
    <property type="nucleotide sequence ID" value="NZ_JBEPSM010000003.1"/>
</dbReference>
<keyword evidence="3" id="KW-0012">Acyltransferase</keyword>
<accession>A0ABV2R4P4</accession>
<dbReference type="Gene3D" id="3.40.47.10">
    <property type="match status" value="1"/>
</dbReference>
<protein>
    <submittedName>
        <fullName evidence="3">3-oxoacyl-[acyl-carrier-protein] synthase II</fullName>
        <ecNumber evidence="3">2.3.1.179</ecNumber>
    </submittedName>
</protein>
<organism evidence="3 4">
    <name type="scientific">Kaistia defluvii</name>
    <dbReference type="NCBI Taxonomy" id="410841"/>
    <lineage>
        <taxon>Bacteria</taxon>
        <taxon>Pseudomonadati</taxon>
        <taxon>Pseudomonadota</taxon>
        <taxon>Alphaproteobacteria</taxon>
        <taxon>Hyphomicrobiales</taxon>
        <taxon>Kaistiaceae</taxon>
        <taxon>Kaistia</taxon>
    </lineage>
</organism>
<reference evidence="3 4" key="1">
    <citation type="submission" date="2024-06" db="EMBL/GenBank/DDBJ databases">
        <title>Sorghum-associated microbial communities from plants grown in Nebraska, USA.</title>
        <authorList>
            <person name="Schachtman D."/>
        </authorList>
    </citation>
    <scope>NUCLEOTIDE SEQUENCE [LARGE SCALE GENOMIC DNA]</scope>
    <source>
        <strain evidence="3 4">3207</strain>
    </source>
</reference>
<dbReference type="PANTHER" id="PTHR11712">
    <property type="entry name" value="POLYKETIDE SYNTHASE-RELATED"/>
    <property type="match status" value="1"/>
</dbReference>
<dbReference type="NCBIfam" id="NF005084">
    <property type="entry name" value="PRK06519.1"/>
    <property type="match status" value="1"/>
</dbReference>
<gene>
    <name evidence="3" type="ORF">ABIE08_003619</name>
</gene>
<dbReference type="Proteomes" id="UP001549321">
    <property type="component" value="Unassembled WGS sequence"/>
</dbReference>
<keyword evidence="1 3" id="KW-0808">Transferase</keyword>
<keyword evidence="4" id="KW-1185">Reference proteome</keyword>
<dbReference type="InterPro" id="IPR014030">
    <property type="entry name" value="Ketoacyl_synth_N"/>
</dbReference>
<dbReference type="InterPro" id="IPR000794">
    <property type="entry name" value="Beta-ketoacyl_synthase"/>
</dbReference>
<evidence type="ECO:0000259" key="2">
    <source>
        <dbReference type="Pfam" id="PF00109"/>
    </source>
</evidence>
<evidence type="ECO:0000313" key="3">
    <source>
        <dbReference type="EMBL" id="MET4635668.1"/>
    </source>
</evidence>
<dbReference type="Pfam" id="PF00109">
    <property type="entry name" value="ketoacyl-synt"/>
    <property type="match status" value="1"/>
</dbReference>
<dbReference type="GO" id="GO:0004315">
    <property type="term" value="F:3-oxoacyl-[acyl-carrier-protein] synthase activity"/>
    <property type="evidence" value="ECO:0007669"/>
    <property type="project" value="UniProtKB-EC"/>
</dbReference>
<dbReference type="InterPro" id="IPR016039">
    <property type="entry name" value="Thiolase-like"/>
</dbReference>
<evidence type="ECO:0000256" key="1">
    <source>
        <dbReference type="ARBA" id="ARBA00022679"/>
    </source>
</evidence>
<dbReference type="PANTHER" id="PTHR11712:SF336">
    <property type="entry name" value="3-OXOACYL-[ACYL-CARRIER-PROTEIN] SYNTHASE, MITOCHONDRIAL"/>
    <property type="match status" value="1"/>
</dbReference>
<dbReference type="SUPFAM" id="SSF53901">
    <property type="entry name" value="Thiolase-like"/>
    <property type="match status" value="2"/>
</dbReference>
<sequence length="411" mass="42951">MSDTSGGNSARDVWVTGIGLISSLGEGLDAHWQALAVDEPHAGSVDTEHFAPFPVHAMVPLQLDKQIPRKADQRQMEPWQRLGTYAAGLALADAGLAGDLERLAHMDMIVAAGGGERDVVVDGQILAGLGSAENPDAFLNERLANDLRPTLFLAQLSNLLAGNISIVHKVTGSSRTFMGEELAGISAVEIAARRIRAGGQGEQFLVGAAYNAERKDMLLSLALGNTLWQGAVNSVWERANAGGGMVTGSLGVFLVLESRESAQARGKSGYARLGPVLSGRSRREPGQATAVARGQIEALRAELGDKPVGLLSGASGVAAPTLEERALLEALVAEGTVGPIRATQSLLGNSLEAAFPAQVALAALALSRKGFYRPADPTGLELEATDVPTQILATSWGFWRGEGMALLEAID</sequence>
<evidence type="ECO:0000313" key="4">
    <source>
        <dbReference type="Proteomes" id="UP001549321"/>
    </source>
</evidence>